<dbReference type="InterPro" id="IPR045601">
    <property type="entry name" value="DUF6455"/>
</dbReference>
<sequence>MMRVSGIDLPKRRLSDSLENDIRDSMINCHKCDRAAECLTWVTGAANRAAGAATVPQFCVNREIFERLKAVR</sequence>
<accession>A0A0B3RV87</accession>
<keyword evidence="3" id="KW-1185">Reference proteome</keyword>
<gene>
    <name evidence="2" type="ORF">OA50_03419</name>
</gene>
<evidence type="ECO:0000313" key="3">
    <source>
        <dbReference type="Proteomes" id="UP000030960"/>
    </source>
</evidence>
<reference evidence="2 3" key="1">
    <citation type="submission" date="2014-10" db="EMBL/GenBank/DDBJ databases">
        <title>Genome sequence of Ponticoccus sp. strain UMTAT08 isolated from clonal culture of toxic dinoflagellate Alexandrium tamiyavanichii.</title>
        <authorList>
            <person name="Gan H.Y."/>
            <person name="Muhd D.-D."/>
            <person name="Mohd Noor M.E."/>
            <person name="Yeong Y.S."/>
            <person name="Usup G."/>
        </authorList>
    </citation>
    <scope>NUCLEOTIDE SEQUENCE [LARGE SCALE GENOMIC DNA]</scope>
    <source>
        <strain evidence="2 3">UMTAT08</strain>
    </source>
</reference>
<dbReference type="EMBL" id="JSUQ01000013">
    <property type="protein sequence ID" value="KHQ52012.1"/>
    <property type="molecule type" value="Genomic_DNA"/>
</dbReference>
<dbReference type="Pfam" id="PF20056">
    <property type="entry name" value="DUF6455"/>
    <property type="match status" value="1"/>
</dbReference>
<organism evidence="2 3">
    <name type="scientific">Mameliella alba</name>
    <dbReference type="NCBI Taxonomy" id="561184"/>
    <lineage>
        <taxon>Bacteria</taxon>
        <taxon>Pseudomonadati</taxon>
        <taxon>Pseudomonadota</taxon>
        <taxon>Alphaproteobacteria</taxon>
        <taxon>Rhodobacterales</taxon>
        <taxon>Roseobacteraceae</taxon>
        <taxon>Mameliella</taxon>
    </lineage>
</organism>
<name>A0A0B3RV87_9RHOB</name>
<evidence type="ECO:0000259" key="1">
    <source>
        <dbReference type="Pfam" id="PF20056"/>
    </source>
</evidence>
<protein>
    <recommendedName>
        <fullName evidence="1">DUF6455 domain-containing protein</fullName>
    </recommendedName>
</protein>
<dbReference type="Proteomes" id="UP000030960">
    <property type="component" value="Unassembled WGS sequence"/>
</dbReference>
<comment type="caution">
    <text evidence="2">The sequence shown here is derived from an EMBL/GenBank/DDBJ whole genome shotgun (WGS) entry which is preliminary data.</text>
</comment>
<evidence type="ECO:0000313" key="2">
    <source>
        <dbReference type="EMBL" id="KHQ52012.1"/>
    </source>
</evidence>
<proteinExistence type="predicted"/>
<dbReference type="OrthoDB" id="7856557at2"/>
<dbReference type="AlphaFoldDB" id="A0A0B3RV87"/>
<feature type="domain" description="DUF6455" evidence="1">
    <location>
        <begin position="1"/>
        <end position="70"/>
    </location>
</feature>